<dbReference type="FunFam" id="1.10.472.10:FF:000002">
    <property type="entry name" value="Transcription factor IIIB 90 kDa subunit"/>
    <property type="match status" value="1"/>
</dbReference>
<organism evidence="14 15">
    <name type="scientific">Synchytrium endobioticum</name>
    <dbReference type="NCBI Taxonomy" id="286115"/>
    <lineage>
        <taxon>Eukaryota</taxon>
        <taxon>Fungi</taxon>
        <taxon>Fungi incertae sedis</taxon>
        <taxon>Chytridiomycota</taxon>
        <taxon>Chytridiomycota incertae sedis</taxon>
        <taxon>Chytridiomycetes</taxon>
        <taxon>Synchytriales</taxon>
        <taxon>Synchytriaceae</taxon>
        <taxon>Synchytrium</taxon>
    </lineage>
</organism>
<dbReference type="AlphaFoldDB" id="A0A507D5M0"/>
<evidence type="ECO:0000259" key="13">
    <source>
        <dbReference type="PROSITE" id="PS51134"/>
    </source>
</evidence>
<evidence type="ECO:0000313" key="14">
    <source>
        <dbReference type="EMBL" id="TPX46567.1"/>
    </source>
</evidence>
<gene>
    <name evidence="14" type="ORF">SeMB42_g03634</name>
</gene>
<keyword evidence="6" id="KW-0805">Transcription regulation</keyword>
<feature type="compositionally biased region" description="Acidic residues" evidence="12">
    <location>
        <begin position="392"/>
        <end position="401"/>
    </location>
</feature>
<dbReference type="InterPro" id="IPR011665">
    <property type="entry name" value="BRF1_TBP-bd_dom"/>
</dbReference>
<dbReference type="Gene3D" id="1.20.5.650">
    <property type="entry name" value="Single helix bin"/>
    <property type="match status" value="1"/>
</dbReference>
<keyword evidence="9" id="KW-0539">Nucleus</keyword>
<comment type="similarity">
    <text evidence="2">Belongs to the TFIIB family.</text>
</comment>
<keyword evidence="15" id="KW-1185">Reference proteome</keyword>
<feature type="domain" description="TFIIB-type" evidence="13">
    <location>
        <begin position="1"/>
        <end position="31"/>
    </location>
</feature>
<evidence type="ECO:0000256" key="4">
    <source>
        <dbReference type="ARBA" id="ARBA00022771"/>
    </source>
</evidence>
<dbReference type="GO" id="GO:0000995">
    <property type="term" value="F:RNA polymerase III general transcription initiation factor activity"/>
    <property type="evidence" value="ECO:0007669"/>
    <property type="project" value="TreeGrafter"/>
</dbReference>
<feature type="compositionally biased region" description="Acidic residues" evidence="12">
    <location>
        <begin position="321"/>
        <end position="336"/>
    </location>
</feature>
<dbReference type="Pfam" id="PF07741">
    <property type="entry name" value="BRF1"/>
    <property type="match status" value="1"/>
</dbReference>
<dbReference type="SUPFAM" id="SSF47954">
    <property type="entry name" value="Cyclin-like"/>
    <property type="match status" value="2"/>
</dbReference>
<dbReference type="GO" id="GO:0001006">
    <property type="term" value="F:RNA polymerase III type 3 promoter sequence-specific DNA binding"/>
    <property type="evidence" value="ECO:0007669"/>
    <property type="project" value="TreeGrafter"/>
</dbReference>
<dbReference type="STRING" id="286115.A0A507D5M0"/>
<dbReference type="GO" id="GO:0070897">
    <property type="term" value="P:transcription preinitiation complex assembly"/>
    <property type="evidence" value="ECO:0007669"/>
    <property type="project" value="InterPro"/>
</dbReference>
<evidence type="ECO:0000256" key="3">
    <source>
        <dbReference type="ARBA" id="ARBA00022723"/>
    </source>
</evidence>
<comment type="subcellular location">
    <subcellularLocation>
        <location evidence="1">Nucleus</location>
    </subcellularLocation>
</comment>
<dbReference type="InterPro" id="IPR036915">
    <property type="entry name" value="Cyclin-like_sf"/>
</dbReference>
<dbReference type="CDD" id="cd20553">
    <property type="entry name" value="CYCLIN_TFIIIB90_rpt1"/>
    <property type="match status" value="1"/>
</dbReference>
<protein>
    <recommendedName>
        <fullName evidence="10">B-related factor 1</fullName>
    </recommendedName>
</protein>
<dbReference type="InterPro" id="IPR000812">
    <property type="entry name" value="TFIIB"/>
</dbReference>
<evidence type="ECO:0000256" key="5">
    <source>
        <dbReference type="ARBA" id="ARBA00022833"/>
    </source>
</evidence>
<dbReference type="EMBL" id="QEAN01000132">
    <property type="protein sequence ID" value="TPX46567.1"/>
    <property type="molecule type" value="Genomic_DNA"/>
</dbReference>
<keyword evidence="7" id="KW-0010">Activator</keyword>
<dbReference type="SMART" id="SM00385">
    <property type="entry name" value="CYCLIN"/>
    <property type="match status" value="2"/>
</dbReference>
<dbReference type="VEuPathDB" id="FungiDB:SeMB42_g03634"/>
<dbReference type="GO" id="GO:0006384">
    <property type="term" value="P:transcription initiation at RNA polymerase III promoter"/>
    <property type="evidence" value="ECO:0007669"/>
    <property type="project" value="UniProtKB-ARBA"/>
</dbReference>
<keyword evidence="4 11" id="KW-0863">Zinc-finger</keyword>
<dbReference type="InterPro" id="IPR013137">
    <property type="entry name" value="Znf_TFIIB"/>
</dbReference>
<dbReference type="Pfam" id="PF00382">
    <property type="entry name" value="TFIIB"/>
    <property type="match status" value="2"/>
</dbReference>
<keyword evidence="5" id="KW-0862">Zinc</keyword>
<feature type="region of interest" description="Disordered" evidence="12">
    <location>
        <begin position="289"/>
        <end position="401"/>
    </location>
</feature>
<evidence type="ECO:0000256" key="9">
    <source>
        <dbReference type="ARBA" id="ARBA00023242"/>
    </source>
</evidence>
<evidence type="ECO:0000256" key="11">
    <source>
        <dbReference type="PROSITE-ProRule" id="PRU00469"/>
    </source>
</evidence>
<dbReference type="Pfam" id="PF08271">
    <property type="entry name" value="Zn_Ribbon_TF"/>
    <property type="match status" value="1"/>
</dbReference>
<comment type="caution">
    <text evidence="14">The sequence shown here is derived from an EMBL/GenBank/DDBJ whole genome shotgun (WGS) entry which is preliminary data.</text>
</comment>
<reference evidence="14 15" key="1">
    <citation type="journal article" date="2019" name="Sci. Rep.">
        <title>Comparative genomics of chytrid fungi reveal insights into the obligate biotrophic and pathogenic lifestyle of Synchytrium endobioticum.</title>
        <authorList>
            <person name="van de Vossenberg B.T.L.H."/>
            <person name="Warris S."/>
            <person name="Nguyen H.D.T."/>
            <person name="van Gent-Pelzer M.P.E."/>
            <person name="Joly D.L."/>
            <person name="van de Geest H.C."/>
            <person name="Bonants P.J.M."/>
            <person name="Smith D.S."/>
            <person name="Levesque C.A."/>
            <person name="van der Lee T.A.J."/>
        </authorList>
    </citation>
    <scope>NUCLEOTIDE SEQUENCE [LARGE SCALE GENOMIC DNA]</scope>
    <source>
        <strain evidence="14 15">MB42</strain>
    </source>
</reference>
<dbReference type="GO" id="GO:0000126">
    <property type="term" value="C:transcription factor TFIIIB complex"/>
    <property type="evidence" value="ECO:0007669"/>
    <property type="project" value="UniProtKB-ARBA"/>
</dbReference>
<evidence type="ECO:0000256" key="10">
    <source>
        <dbReference type="ARBA" id="ARBA00031009"/>
    </source>
</evidence>
<dbReference type="FunFam" id="1.10.472.10:FF:000007">
    <property type="entry name" value="Transcription factor IIIB 90 kDa subunit"/>
    <property type="match status" value="1"/>
</dbReference>
<sequence length="631" mass="69686">MVVFCPDCNGVAEEETSRGHLVCTECGNVLEESVLKAEVTFTERAAGNATADGCLVGADQARAKSRVKFGTVRQGGIESREQTIFNGKRRIQQLASTMRMAERHVEVAVRTFTLAVNHNFTKGRRSQVVVAACLYMVCRLEKLPHMLIDFAEMIQTNVYALGATFLQLARKLEVILPNIDPTIYILRFAHRLDFGDKTTAVAEDASRLVSRMNYDWMTLGRRPSGVCAACLFIAARMHGFRRTHREIVSIVKICETTLRKRLGEFKETESGSMSIKDFQQMAAQAVASGGKWQGRQFDPPSLLQRGKKKRAQELTPCSVEPEADSIDDESNAEDQDAAGQQGGVEEEADDAPFSPARSRLRKRSSSSRRISENDDIDDEDLNMAEPLAEGAGGEEMEESDIMEEMNKTLQNPEFQQQYAEMGAREDLPTENEGEVLGDPSRNTSTMSDNDSNGVDPITSTLIQSKLSANESLPSAPQPVTTILPSSFGIVIKDHGINGESALLVAPDGESTAETANGASLTEAEEDWAALDDDVEIANVLLSEPEIELKTKLWEEENRDWEEKQARKRILEQASGKDSDAKKPRRNRKDKDASKSQPAATAAEAARNLLATKKQLSKKINHEMLDKLFDIP</sequence>
<dbReference type="PANTHER" id="PTHR11618">
    <property type="entry name" value="TRANSCRIPTION INITIATION FACTOR IIB-RELATED"/>
    <property type="match status" value="1"/>
</dbReference>
<proteinExistence type="inferred from homology"/>
<keyword evidence="3" id="KW-0479">Metal-binding</keyword>
<feature type="compositionally biased region" description="Acidic residues" evidence="12">
    <location>
        <begin position="373"/>
        <end position="382"/>
    </location>
</feature>
<name>A0A507D5M0_9FUNG</name>
<dbReference type="GO" id="GO:0008270">
    <property type="term" value="F:zinc ion binding"/>
    <property type="evidence" value="ECO:0007669"/>
    <property type="project" value="UniProtKB-KW"/>
</dbReference>
<dbReference type="SUPFAM" id="SSF57783">
    <property type="entry name" value="Zinc beta-ribbon"/>
    <property type="match status" value="1"/>
</dbReference>
<feature type="compositionally biased region" description="Polar residues" evidence="12">
    <location>
        <begin position="440"/>
        <end position="457"/>
    </location>
</feature>
<dbReference type="Gene3D" id="2.20.25.10">
    <property type="match status" value="1"/>
</dbReference>
<dbReference type="InterPro" id="IPR013763">
    <property type="entry name" value="Cyclin-like_dom"/>
</dbReference>
<keyword evidence="8" id="KW-0804">Transcription</keyword>
<dbReference type="GO" id="GO:0005634">
    <property type="term" value="C:nucleus"/>
    <property type="evidence" value="ECO:0007669"/>
    <property type="project" value="UniProtKB-SubCell"/>
</dbReference>
<evidence type="ECO:0000256" key="1">
    <source>
        <dbReference type="ARBA" id="ARBA00004123"/>
    </source>
</evidence>
<dbReference type="CDD" id="cd20554">
    <property type="entry name" value="CYCLIN_TFIIIB90_rpt2"/>
    <property type="match status" value="1"/>
</dbReference>
<feature type="region of interest" description="Disordered" evidence="12">
    <location>
        <begin position="423"/>
        <end position="457"/>
    </location>
</feature>
<dbReference type="InterPro" id="IPR013150">
    <property type="entry name" value="TFIIB_cyclin"/>
</dbReference>
<dbReference type="GO" id="GO:0097550">
    <property type="term" value="C:transcription preinitiation complex"/>
    <property type="evidence" value="ECO:0007669"/>
    <property type="project" value="TreeGrafter"/>
</dbReference>
<dbReference type="GO" id="GO:0017025">
    <property type="term" value="F:TBP-class protein binding"/>
    <property type="evidence" value="ECO:0007669"/>
    <property type="project" value="InterPro"/>
</dbReference>
<evidence type="ECO:0000256" key="8">
    <source>
        <dbReference type="ARBA" id="ARBA00023163"/>
    </source>
</evidence>
<feature type="region of interest" description="Disordered" evidence="12">
    <location>
        <begin position="555"/>
        <end position="605"/>
    </location>
</feature>
<evidence type="ECO:0000256" key="6">
    <source>
        <dbReference type="ARBA" id="ARBA00023015"/>
    </source>
</evidence>
<dbReference type="Gene3D" id="1.10.472.10">
    <property type="entry name" value="Cyclin-like"/>
    <property type="match status" value="2"/>
</dbReference>
<dbReference type="Proteomes" id="UP000317494">
    <property type="component" value="Unassembled WGS sequence"/>
</dbReference>
<evidence type="ECO:0000256" key="12">
    <source>
        <dbReference type="SAM" id="MobiDB-lite"/>
    </source>
</evidence>
<evidence type="ECO:0000256" key="2">
    <source>
        <dbReference type="ARBA" id="ARBA00010857"/>
    </source>
</evidence>
<evidence type="ECO:0000256" key="7">
    <source>
        <dbReference type="ARBA" id="ARBA00023159"/>
    </source>
</evidence>
<dbReference type="PANTHER" id="PTHR11618:SF4">
    <property type="entry name" value="TRANSCRIPTION FACTOR IIIB 90 KDA SUBUNIT"/>
    <property type="match status" value="1"/>
</dbReference>
<accession>A0A507D5M0</accession>
<dbReference type="PRINTS" id="PR00685">
    <property type="entry name" value="TIFACTORIIB"/>
</dbReference>
<feature type="compositionally biased region" description="Basic and acidic residues" evidence="12">
    <location>
        <begin position="555"/>
        <end position="581"/>
    </location>
</feature>
<dbReference type="PROSITE" id="PS51134">
    <property type="entry name" value="ZF_TFIIB"/>
    <property type="match status" value="1"/>
</dbReference>
<evidence type="ECO:0000313" key="15">
    <source>
        <dbReference type="Proteomes" id="UP000317494"/>
    </source>
</evidence>